<keyword evidence="4" id="KW-1185">Reference proteome</keyword>
<comment type="caution">
    <text evidence="3">The sequence shown here is derived from an EMBL/GenBank/DDBJ whole genome shotgun (WGS) entry which is preliminary data.</text>
</comment>
<dbReference type="EMBL" id="JACZDF010000002">
    <property type="protein sequence ID" value="MBD9698627.1"/>
    <property type="molecule type" value="Genomic_DNA"/>
</dbReference>
<accession>A0ABR9DNC5</accession>
<evidence type="ECO:0008006" key="5">
    <source>
        <dbReference type="Google" id="ProtNLM"/>
    </source>
</evidence>
<feature type="transmembrane region" description="Helical" evidence="2">
    <location>
        <begin position="21"/>
        <end position="42"/>
    </location>
</feature>
<dbReference type="RefSeq" id="WP_192278090.1">
    <property type="nucleotide sequence ID" value="NZ_JACZDF010000002.1"/>
</dbReference>
<evidence type="ECO:0000256" key="1">
    <source>
        <dbReference type="SAM" id="MobiDB-lite"/>
    </source>
</evidence>
<organism evidence="3 4">
    <name type="scientific">Flavimobilis rhizosphaerae</name>
    <dbReference type="NCBI Taxonomy" id="2775421"/>
    <lineage>
        <taxon>Bacteria</taxon>
        <taxon>Bacillati</taxon>
        <taxon>Actinomycetota</taxon>
        <taxon>Actinomycetes</taxon>
        <taxon>Micrococcales</taxon>
        <taxon>Jonesiaceae</taxon>
        <taxon>Flavimobilis</taxon>
    </lineage>
</organism>
<reference evidence="3 4" key="1">
    <citation type="submission" date="2020-09" db="EMBL/GenBank/DDBJ databases">
        <title>Flavimobilis rhizosphaerae sp. nov., isolated from rhizosphere soil of Spartina alterniflora.</title>
        <authorList>
            <person name="Hanqin C."/>
        </authorList>
    </citation>
    <scope>NUCLEOTIDE SEQUENCE [LARGE SCALE GENOMIC DNA]</scope>
    <source>
        <strain evidence="3 4">GY 10621</strain>
    </source>
</reference>
<feature type="region of interest" description="Disordered" evidence="1">
    <location>
        <begin position="45"/>
        <end position="68"/>
    </location>
</feature>
<keyword evidence="2" id="KW-0812">Transmembrane</keyword>
<evidence type="ECO:0000313" key="4">
    <source>
        <dbReference type="Proteomes" id="UP000642107"/>
    </source>
</evidence>
<proteinExistence type="predicted"/>
<gene>
    <name evidence="3" type="ORF">IGS67_03840</name>
</gene>
<sequence length="196" mass="20231">MSTLLRPTGSLPPSVYWRRRLVVLVVLVAVVALAVVVVQKIGGGPTAPKDKPAAGATSTPSETPSAGVPICTKDVLATKLEANGSEFAAGAEPAFTVTMTNTSKVPCLVDVSHETRVVTVTSGPARVWGSGDCVKSSKPKTLLVGAGKSEASTLTWDRTRSEEGCPRTGVVAKAGTYRASATVLGVASKEIVFRLK</sequence>
<keyword evidence="2" id="KW-1133">Transmembrane helix</keyword>
<evidence type="ECO:0000313" key="3">
    <source>
        <dbReference type="EMBL" id="MBD9698627.1"/>
    </source>
</evidence>
<dbReference type="Proteomes" id="UP000642107">
    <property type="component" value="Unassembled WGS sequence"/>
</dbReference>
<protein>
    <recommendedName>
        <fullName evidence="5">DUF4232 domain-containing protein</fullName>
    </recommendedName>
</protein>
<name>A0ABR9DNC5_9MICO</name>
<keyword evidence="2" id="KW-0472">Membrane</keyword>
<evidence type="ECO:0000256" key="2">
    <source>
        <dbReference type="SAM" id="Phobius"/>
    </source>
</evidence>